<gene>
    <name evidence="4" type="ORF">EII27_04610</name>
    <name evidence="2" type="ORF">I6H56_06115</name>
    <name evidence="3" type="ORF">I6I83_05295</name>
</gene>
<dbReference type="RefSeq" id="WP_124796216.1">
    <property type="nucleotide sequence ID" value="NZ_CP066022.1"/>
</dbReference>
<feature type="transmembrane region" description="Helical" evidence="1">
    <location>
        <begin position="40"/>
        <end position="62"/>
    </location>
</feature>
<dbReference type="EMBL" id="CP066022">
    <property type="protein sequence ID" value="QQB72897.1"/>
    <property type="molecule type" value="Genomic_DNA"/>
</dbReference>
<evidence type="ECO:0000313" key="4">
    <source>
        <dbReference type="EMBL" id="RRD26637.1"/>
    </source>
</evidence>
<evidence type="ECO:0000256" key="1">
    <source>
        <dbReference type="SAM" id="Phobius"/>
    </source>
</evidence>
<proteinExistence type="predicted"/>
<evidence type="ECO:0000313" key="5">
    <source>
        <dbReference type="Proteomes" id="UP000281534"/>
    </source>
</evidence>
<dbReference type="EMBL" id="CP068114">
    <property type="protein sequence ID" value="QQS88552.1"/>
    <property type="molecule type" value="Genomic_DNA"/>
</dbReference>
<name>A0A3P1UYX1_9FUSO</name>
<dbReference type="EMBL" id="RQYY01000005">
    <property type="protein sequence ID" value="RRD26637.1"/>
    <property type="molecule type" value="Genomic_DNA"/>
</dbReference>
<organism evidence="4 5">
    <name type="scientific">Fusobacterium canifelinum</name>
    <dbReference type="NCBI Taxonomy" id="285729"/>
    <lineage>
        <taxon>Bacteria</taxon>
        <taxon>Fusobacteriati</taxon>
        <taxon>Fusobacteriota</taxon>
        <taxon>Fusobacteriia</taxon>
        <taxon>Fusobacteriales</taxon>
        <taxon>Fusobacteriaceae</taxon>
        <taxon>Fusobacterium</taxon>
    </lineage>
</organism>
<feature type="transmembrane region" description="Helical" evidence="1">
    <location>
        <begin position="94"/>
        <end position="123"/>
    </location>
</feature>
<dbReference type="Proteomes" id="UP000595375">
    <property type="component" value="Chromosome"/>
</dbReference>
<keyword evidence="1" id="KW-0812">Transmembrane</keyword>
<keyword evidence="6" id="KW-1185">Reference proteome</keyword>
<protein>
    <submittedName>
        <fullName evidence="4">Uncharacterized protein</fullName>
    </submittedName>
</protein>
<evidence type="ECO:0000313" key="6">
    <source>
        <dbReference type="Proteomes" id="UP000595375"/>
    </source>
</evidence>
<feature type="transmembrane region" description="Helical" evidence="1">
    <location>
        <begin position="7"/>
        <end position="28"/>
    </location>
</feature>
<reference evidence="2 7" key="2">
    <citation type="submission" date="2020-12" db="EMBL/GenBank/DDBJ databases">
        <title>FDA dAtabase for Regulatory Grade micrObial Sequences (FDA-ARGOS): Supporting development and validation of Infectious Disease Dx tests.</title>
        <authorList>
            <person name="Sproer C."/>
            <person name="Gronow S."/>
            <person name="Severitt S."/>
            <person name="Schroder I."/>
            <person name="Tallon L."/>
            <person name="Sadzewicz L."/>
            <person name="Zhao X."/>
            <person name="Boylan J."/>
            <person name="Ott S."/>
            <person name="Bowen H."/>
            <person name="Vavikolanu K."/>
            <person name="Mehta A."/>
            <person name="Aluvathingal J."/>
            <person name="Nadendla S."/>
            <person name="Lowell S."/>
            <person name="Myers T."/>
            <person name="Yan Y."/>
            <person name="Sichtig H."/>
        </authorList>
    </citation>
    <scope>NUCLEOTIDE SEQUENCE [LARGE SCALE GENOMIC DNA]</scope>
    <source>
        <strain evidence="3 6">FDAARGOS_1126</strain>
        <strain evidence="2 7">FDAARGOS_999</strain>
    </source>
</reference>
<dbReference type="AlphaFoldDB" id="A0A3P1UYX1"/>
<reference evidence="4 5" key="1">
    <citation type="submission" date="2018-11" db="EMBL/GenBank/DDBJ databases">
        <title>Genomes From Bacteria Associated with the Canine Oral Cavity: a Test Case for Automated Genome-Based Taxonomic Assignment.</title>
        <authorList>
            <person name="Coil D.A."/>
            <person name="Jospin G."/>
            <person name="Darling A.E."/>
            <person name="Wallis C."/>
            <person name="Davis I.J."/>
            <person name="Harris S."/>
            <person name="Eisen J.A."/>
            <person name="Holcombe L.J."/>
            <person name="O'Flynn C."/>
        </authorList>
    </citation>
    <scope>NUCLEOTIDE SEQUENCE [LARGE SCALE GENOMIC DNA]</scope>
    <source>
        <strain evidence="4 5">OH4460_COT-188</strain>
    </source>
</reference>
<sequence>MKKGKKVFTSALIICLIDFIFSIFIKLITEYHSIDSTVGIILICMGFIPGWIIGIQVISLICDKIEKHKFNNFIIAIIFDILFSRRSNYHGTKAIIGIGNVIILFILGVGPVLLGVIVANIILENKILPYF</sequence>
<keyword evidence="1" id="KW-1133">Transmembrane helix</keyword>
<dbReference type="Proteomes" id="UP000281534">
    <property type="component" value="Unassembled WGS sequence"/>
</dbReference>
<evidence type="ECO:0000313" key="3">
    <source>
        <dbReference type="EMBL" id="QQS88552.1"/>
    </source>
</evidence>
<evidence type="ECO:0000313" key="2">
    <source>
        <dbReference type="EMBL" id="QQB72897.1"/>
    </source>
</evidence>
<dbReference type="Proteomes" id="UP000595577">
    <property type="component" value="Chromosome"/>
</dbReference>
<keyword evidence="1" id="KW-0472">Membrane</keyword>
<accession>A0A3P1UYX1</accession>
<evidence type="ECO:0000313" key="7">
    <source>
        <dbReference type="Proteomes" id="UP000595577"/>
    </source>
</evidence>